<dbReference type="AlphaFoldDB" id="A0A0J9BVL4"/>
<name>A0A0J9BVL4_9FIRM</name>
<evidence type="ECO:0000256" key="1">
    <source>
        <dbReference type="SAM" id="Phobius"/>
    </source>
</evidence>
<gene>
    <name evidence="2" type="ORF">HMPREF9470_04343</name>
</gene>
<evidence type="ECO:0000313" key="2">
    <source>
        <dbReference type="EMBL" id="KMW16843.1"/>
    </source>
</evidence>
<evidence type="ECO:0000313" key="3">
    <source>
        <dbReference type="Proteomes" id="UP000037392"/>
    </source>
</evidence>
<protein>
    <submittedName>
        <fullName evidence="2">Uncharacterized protein</fullName>
    </submittedName>
</protein>
<feature type="transmembrane region" description="Helical" evidence="1">
    <location>
        <begin position="44"/>
        <end position="67"/>
    </location>
</feature>
<organism evidence="2 3">
    <name type="scientific">[Clostridium] citroniae WAL-19142</name>
    <dbReference type="NCBI Taxonomy" id="742734"/>
    <lineage>
        <taxon>Bacteria</taxon>
        <taxon>Bacillati</taxon>
        <taxon>Bacillota</taxon>
        <taxon>Clostridia</taxon>
        <taxon>Lachnospirales</taxon>
        <taxon>Lachnospiraceae</taxon>
        <taxon>Enterocloster</taxon>
    </lineage>
</organism>
<comment type="caution">
    <text evidence="2">The sequence shown here is derived from an EMBL/GenBank/DDBJ whole genome shotgun (WGS) entry which is preliminary data.</text>
</comment>
<keyword evidence="1" id="KW-1133">Transmembrane helix</keyword>
<proteinExistence type="predicted"/>
<sequence>MRLLYYVNGVRIRFARRQAVKGWAKRLKLCKRERGPGKQAMRRGLLFLAAGGVMWGIYKGGYIGLILKDMTGFHIIEERVTGGDMFREGEPTVKTGLNFRLEDGSFTIFRVRTYEESGSD</sequence>
<accession>A0A0J9BVL4</accession>
<dbReference type="RefSeq" id="WP_048930677.1">
    <property type="nucleotide sequence ID" value="NZ_KQ235881.1"/>
</dbReference>
<dbReference type="PATRIC" id="fig|742734.4.peg.4654"/>
<keyword evidence="1" id="KW-0812">Transmembrane</keyword>
<reference evidence="2 3" key="1">
    <citation type="submission" date="2011-04" db="EMBL/GenBank/DDBJ databases">
        <title>The Genome Sequence of Clostridium citroniae WAL-19142.</title>
        <authorList>
            <consortium name="The Broad Institute Genome Sequencing Platform"/>
            <person name="Earl A."/>
            <person name="Ward D."/>
            <person name="Feldgarden M."/>
            <person name="Gevers D."/>
            <person name="Warren Y.A."/>
            <person name="Tyrrell K.L."/>
            <person name="Citron D.M."/>
            <person name="Goldstein E.J."/>
            <person name="Daigneault M."/>
            <person name="Allen-Vercoe E."/>
            <person name="Young S.K."/>
            <person name="Zeng Q."/>
            <person name="Gargeya S."/>
            <person name="Fitzgerald M."/>
            <person name="Haas B."/>
            <person name="Abouelleil A."/>
            <person name="Alvarado L."/>
            <person name="Arachchi H.M."/>
            <person name="Berlin A."/>
            <person name="Brown A."/>
            <person name="Chapman S.B."/>
            <person name="Chen Z."/>
            <person name="Dunbar C."/>
            <person name="Freedman E."/>
            <person name="Gearin G."/>
            <person name="Gellesch M."/>
            <person name="Goldberg J."/>
            <person name="Griggs A."/>
            <person name="Gujja S."/>
            <person name="Heilman E.R."/>
            <person name="Heiman D."/>
            <person name="Howarth C."/>
            <person name="Larson L."/>
            <person name="Lui A."/>
            <person name="MacDonald P.J."/>
            <person name="Mehta T."/>
            <person name="Montmayeur A."/>
            <person name="Murphy C."/>
            <person name="Neiman D."/>
            <person name="Pearson M."/>
            <person name="Priest M."/>
            <person name="Roberts A."/>
            <person name="Saif S."/>
            <person name="Shea T."/>
            <person name="Shenoy N."/>
            <person name="Sisk P."/>
            <person name="Stolte C."/>
            <person name="Sykes S."/>
            <person name="White J."/>
            <person name="Yandava C."/>
            <person name="Wortman J."/>
            <person name="Nusbaum C."/>
            <person name="Birren B."/>
        </authorList>
    </citation>
    <scope>NUCLEOTIDE SEQUENCE [LARGE SCALE GENOMIC DNA]</scope>
    <source>
        <strain evidence="2 3">WAL-19142</strain>
    </source>
</reference>
<dbReference type="EMBL" id="ADLK01000029">
    <property type="protein sequence ID" value="KMW16843.1"/>
    <property type="molecule type" value="Genomic_DNA"/>
</dbReference>
<dbReference type="Proteomes" id="UP000037392">
    <property type="component" value="Unassembled WGS sequence"/>
</dbReference>
<dbReference type="GeneID" id="93161291"/>
<keyword evidence="1" id="KW-0472">Membrane</keyword>